<accession>A0A2T8IP90</accession>
<dbReference type="Gene3D" id="1.10.510.10">
    <property type="entry name" value="Transferase(Phosphotransferase) domain 1"/>
    <property type="match status" value="1"/>
</dbReference>
<dbReference type="GO" id="GO:0004672">
    <property type="term" value="F:protein kinase activity"/>
    <property type="evidence" value="ECO:0007669"/>
    <property type="project" value="InterPro"/>
</dbReference>
<protein>
    <recommendedName>
        <fullName evidence="3">Protein kinase domain-containing protein</fullName>
    </recommendedName>
</protein>
<dbReference type="Proteomes" id="UP000243499">
    <property type="component" value="Chromosome 5"/>
</dbReference>
<evidence type="ECO:0000313" key="4">
    <source>
        <dbReference type="EMBL" id="PVH39485.1"/>
    </source>
</evidence>
<dbReference type="Gramene" id="PVH39485">
    <property type="protein sequence ID" value="PVH39485"/>
    <property type="gene ID" value="PAHAL_5G514700"/>
</dbReference>
<evidence type="ECO:0000256" key="1">
    <source>
        <dbReference type="ARBA" id="ARBA00022729"/>
    </source>
</evidence>
<dbReference type="InterPro" id="IPR011009">
    <property type="entry name" value="Kinase-like_dom_sf"/>
</dbReference>
<dbReference type="EMBL" id="CM008050">
    <property type="protein sequence ID" value="PVH39485.1"/>
    <property type="molecule type" value="Genomic_DNA"/>
</dbReference>
<gene>
    <name evidence="4" type="ORF">PAHAL_5G514700</name>
</gene>
<dbReference type="InterPro" id="IPR000719">
    <property type="entry name" value="Prot_kinase_dom"/>
</dbReference>
<dbReference type="PANTHER" id="PTHR47976:SF30">
    <property type="entry name" value="RECEPTOR-LIKE SERINE_THREONINE-PROTEIN KINASE"/>
    <property type="match status" value="1"/>
</dbReference>
<dbReference type="PROSITE" id="PS50011">
    <property type="entry name" value="PROTEIN_KINASE_DOM"/>
    <property type="match status" value="1"/>
</dbReference>
<dbReference type="GO" id="GO:0005524">
    <property type="term" value="F:ATP binding"/>
    <property type="evidence" value="ECO:0007669"/>
    <property type="project" value="InterPro"/>
</dbReference>
<dbReference type="PANTHER" id="PTHR47976">
    <property type="entry name" value="G-TYPE LECTIN S-RECEPTOR-LIKE SERINE/THREONINE-PROTEIN KINASE SD2-5"/>
    <property type="match status" value="1"/>
</dbReference>
<keyword evidence="2" id="KW-0430">Lectin</keyword>
<dbReference type="Pfam" id="PF00069">
    <property type="entry name" value="Pkinase"/>
    <property type="match status" value="1"/>
</dbReference>
<dbReference type="InterPro" id="IPR051343">
    <property type="entry name" value="G-type_lectin_kinases/EP1-like"/>
</dbReference>
<reference evidence="4" key="1">
    <citation type="submission" date="2018-04" db="EMBL/GenBank/DDBJ databases">
        <title>WGS assembly of Panicum hallii.</title>
        <authorList>
            <person name="Lovell J."/>
            <person name="Jenkins J."/>
            <person name="Lowry D."/>
            <person name="Mamidi S."/>
            <person name="Sreedasyam A."/>
            <person name="Weng X."/>
            <person name="Barry K."/>
            <person name="Bonette J."/>
            <person name="Campitelli B."/>
            <person name="Daum C."/>
            <person name="Gordon S."/>
            <person name="Gould B."/>
            <person name="Lipzen A."/>
            <person name="Macqueen A."/>
            <person name="Palacio-Mejia J."/>
            <person name="Plott C."/>
            <person name="Shakirov E."/>
            <person name="Shu S."/>
            <person name="Yoshinaga Y."/>
            <person name="Zane M."/>
            <person name="Rokhsar D."/>
            <person name="Grimwood J."/>
            <person name="Schmutz J."/>
            <person name="Juenger T."/>
        </authorList>
    </citation>
    <scope>NUCLEOTIDE SEQUENCE [LARGE SCALE GENOMIC DNA]</scope>
    <source>
        <strain evidence="4">FIL2</strain>
    </source>
</reference>
<organism evidence="4">
    <name type="scientific">Panicum hallii</name>
    <dbReference type="NCBI Taxonomy" id="206008"/>
    <lineage>
        <taxon>Eukaryota</taxon>
        <taxon>Viridiplantae</taxon>
        <taxon>Streptophyta</taxon>
        <taxon>Embryophyta</taxon>
        <taxon>Tracheophyta</taxon>
        <taxon>Spermatophyta</taxon>
        <taxon>Magnoliopsida</taxon>
        <taxon>Liliopsida</taxon>
        <taxon>Poales</taxon>
        <taxon>Poaceae</taxon>
        <taxon>PACMAD clade</taxon>
        <taxon>Panicoideae</taxon>
        <taxon>Panicodae</taxon>
        <taxon>Paniceae</taxon>
        <taxon>Panicinae</taxon>
        <taxon>Panicum</taxon>
        <taxon>Panicum sect. Panicum</taxon>
    </lineage>
</organism>
<dbReference type="SUPFAM" id="SSF56112">
    <property type="entry name" value="Protein kinase-like (PK-like)"/>
    <property type="match status" value="1"/>
</dbReference>
<name>A0A2T8IP90_9POAL</name>
<evidence type="ECO:0000256" key="2">
    <source>
        <dbReference type="ARBA" id="ARBA00022734"/>
    </source>
</evidence>
<feature type="domain" description="Protein kinase" evidence="3">
    <location>
        <begin position="1"/>
        <end position="113"/>
    </location>
</feature>
<dbReference type="AlphaFoldDB" id="A0A2T8IP90"/>
<keyword evidence="1" id="KW-0732">Signal</keyword>
<evidence type="ECO:0000259" key="3">
    <source>
        <dbReference type="PROSITE" id="PS50011"/>
    </source>
</evidence>
<proteinExistence type="predicted"/>
<sequence>MAPEWLTSQITKKVDVYSFGVVVMEIICGRSNLDYSQPERSIQLISLLQEKAKKNELDDMIDRNSEDMYIHKEEVIEMMNLAIWCLESGSNRRPAMSLVVKVLEGESWRDQFVNSAYSISAFCPESKKLDAAFHRTGGRRANGNGLRSGVRPGR</sequence>